<dbReference type="EMBL" id="JAZIBG010000048">
    <property type="protein sequence ID" value="MEF7616702.1"/>
    <property type="molecule type" value="Genomic_DNA"/>
</dbReference>
<dbReference type="Gene3D" id="3.30.70.270">
    <property type="match status" value="1"/>
</dbReference>
<protein>
    <submittedName>
        <fullName evidence="4">Sugar transferase</fullName>
    </submittedName>
</protein>
<dbReference type="PANTHER" id="PTHR30576">
    <property type="entry name" value="COLANIC BIOSYNTHESIS UDP-GLUCOSE LIPID CARRIER TRANSFERASE"/>
    <property type="match status" value="1"/>
</dbReference>
<comment type="caution">
    <text evidence="4">The sequence shown here is derived from an EMBL/GenBank/DDBJ whole genome shotgun (WGS) entry which is preliminary data.</text>
</comment>
<accession>A0AAW9QIN5</accession>
<evidence type="ECO:0000256" key="1">
    <source>
        <dbReference type="ARBA" id="ARBA00006464"/>
    </source>
</evidence>
<dbReference type="AlphaFoldDB" id="A0AAW9QIN5"/>
<dbReference type="Proteomes" id="UP001336250">
    <property type="component" value="Unassembled WGS sequence"/>
</dbReference>
<dbReference type="PANTHER" id="PTHR30576:SF10">
    <property type="entry name" value="SLL5057 PROTEIN"/>
    <property type="match status" value="1"/>
</dbReference>
<name>A0AAW9QIN5_9BURK</name>
<keyword evidence="2" id="KW-1133">Transmembrane helix</keyword>
<dbReference type="InterPro" id="IPR003362">
    <property type="entry name" value="Bact_transf"/>
</dbReference>
<dbReference type="RefSeq" id="WP_332292262.1">
    <property type="nucleotide sequence ID" value="NZ_JAZIBG010000048.1"/>
</dbReference>
<keyword evidence="4" id="KW-0808">Transferase</keyword>
<feature type="transmembrane region" description="Helical" evidence="2">
    <location>
        <begin position="189"/>
        <end position="212"/>
    </location>
</feature>
<gene>
    <name evidence="4" type="ORF">V4F39_22500</name>
</gene>
<dbReference type="GO" id="GO:0016780">
    <property type="term" value="F:phosphotransferase activity, for other substituted phosphate groups"/>
    <property type="evidence" value="ECO:0007669"/>
    <property type="project" value="TreeGrafter"/>
</dbReference>
<sequence>MQTASVLSACDGPVVALGKRADDIGPAPAPAQPAPHRIDDAAHVVLDEHAFRQELARERRRVERTQAPLSMLIYRIDAEGGEREPCAARLLHILRRIARRTDVVGRLADAEVAVLLPDTREAGALRLLDKTLDEVAELPVSAATVSYPHCVFDQVGKGGHAEAPFTRDWPLQADRTARAPYLGKRMFDVLGALAALLLLSPLMLLTAAAVAATSRGPVIFRQVRLGQGGRPFEFYKFRSMVADGDTGIHREFVTSLIKGRPVQAGEGGAPVYKLRGDPRVTPVGRLIRKASIDELPQLFNVLRGDMSLVGPRPPLPYEAEHYSAWHLHRVLDMKPGITGLWQVDGRSRVPFDEMVRMDLRYSRQCSLRLDLRILLKTIVVVLRCDGAG</sequence>
<dbReference type="InterPro" id="IPR043128">
    <property type="entry name" value="Rev_trsase/Diguanyl_cyclase"/>
</dbReference>
<comment type="similarity">
    <text evidence="1">Belongs to the bacterial sugar transferase family.</text>
</comment>
<feature type="domain" description="Bacterial sugar transferase" evidence="3">
    <location>
        <begin position="184"/>
        <end position="382"/>
    </location>
</feature>
<keyword evidence="5" id="KW-1185">Reference proteome</keyword>
<dbReference type="SUPFAM" id="SSF55073">
    <property type="entry name" value="Nucleotide cyclase"/>
    <property type="match status" value="1"/>
</dbReference>
<organism evidence="4 5">
    <name type="scientific">Aquincola agrisoli</name>
    <dbReference type="NCBI Taxonomy" id="3119538"/>
    <lineage>
        <taxon>Bacteria</taxon>
        <taxon>Pseudomonadati</taxon>
        <taxon>Pseudomonadota</taxon>
        <taxon>Betaproteobacteria</taxon>
        <taxon>Burkholderiales</taxon>
        <taxon>Sphaerotilaceae</taxon>
        <taxon>Aquincola</taxon>
    </lineage>
</organism>
<proteinExistence type="inferred from homology"/>
<evidence type="ECO:0000259" key="3">
    <source>
        <dbReference type="Pfam" id="PF02397"/>
    </source>
</evidence>
<reference evidence="4 5" key="1">
    <citation type="submission" date="2024-02" db="EMBL/GenBank/DDBJ databases">
        <title>Genome sequence of Aquincola sp. MAHUQ-54.</title>
        <authorList>
            <person name="Huq M.A."/>
        </authorList>
    </citation>
    <scope>NUCLEOTIDE SEQUENCE [LARGE SCALE GENOMIC DNA]</scope>
    <source>
        <strain evidence="4 5">MAHUQ-54</strain>
    </source>
</reference>
<evidence type="ECO:0000313" key="4">
    <source>
        <dbReference type="EMBL" id="MEF7616702.1"/>
    </source>
</evidence>
<evidence type="ECO:0000313" key="5">
    <source>
        <dbReference type="Proteomes" id="UP001336250"/>
    </source>
</evidence>
<keyword evidence="2" id="KW-0472">Membrane</keyword>
<dbReference type="Pfam" id="PF02397">
    <property type="entry name" value="Bac_transf"/>
    <property type="match status" value="1"/>
</dbReference>
<keyword evidence="2" id="KW-0812">Transmembrane</keyword>
<evidence type="ECO:0000256" key="2">
    <source>
        <dbReference type="SAM" id="Phobius"/>
    </source>
</evidence>
<dbReference type="InterPro" id="IPR029787">
    <property type="entry name" value="Nucleotide_cyclase"/>
</dbReference>